<evidence type="ECO:0000256" key="11">
    <source>
        <dbReference type="ARBA" id="ARBA00048540"/>
    </source>
</evidence>
<dbReference type="EMBL" id="JAFKCV010000010">
    <property type="protein sequence ID" value="MBN7826783.1"/>
    <property type="molecule type" value="Genomic_DNA"/>
</dbReference>
<dbReference type="GO" id="GO:0016740">
    <property type="term" value="F:transferase activity"/>
    <property type="evidence" value="ECO:0007669"/>
    <property type="project" value="UniProtKB-KW"/>
</dbReference>
<keyword evidence="8" id="KW-0274">FAD</keyword>
<evidence type="ECO:0000313" key="12">
    <source>
        <dbReference type="EMBL" id="MBN7826783.1"/>
    </source>
</evidence>
<evidence type="ECO:0000313" key="13">
    <source>
        <dbReference type="Proteomes" id="UP000664654"/>
    </source>
</evidence>
<keyword evidence="5" id="KW-0285">Flavoprotein</keyword>
<evidence type="ECO:0000256" key="1">
    <source>
        <dbReference type="ARBA" id="ARBA00001946"/>
    </source>
</evidence>
<evidence type="ECO:0000256" key="3">
    <source>
        <dbReference type="ARBA" id="ARBA00011955"/>
    </source>
</evidence>
<dbReference type="GO" id="GO:0046872">
    <property type="term" value="F:metal ion binding"/>
    <property type="evidence" value="ECO:0007669"/>
    <property type="project" value="UniProtKB-KW"/>
</dbReference>
<protein>
    <recommendedName>
        <fullName evidence="4">FAD:protein FMN transferase</fullName>
        <ecNumber evidence="3">2.7.1.180</ecNumber>
    </recommendedName>
    <alternativeName>
        <fullName evidence="10">Flavin transferase</fullName>
    </alternativeName>
</protein>
<evidence type="ECO:0000256" key="10">
    <source>
        <dbReference type="ARBA" id="ARBA00031306"/>
    </source>
</evidence>
<dbReference type="InterPro" id="IPR024932">
    <property type="entry name" value="ApbE"/>
</dbReference>
<dbReference type="Proteomes" id="UP000664654">
    <property type="component" value="Unassembled WGS sequence"/>
</dbReference>
<keyword evidence="9" id="KW-0460">Magnesium</keyword>
<evidence type="ECO:0000256" key="2">
    <source>
        <dbReference type="ARBA" id="ARBA00008282"/>
    </source>
</evidence>
<dbReference type="PANTHER" id="PTHR30040">
    <property type="entry name" value="THIAMINE BIOSYNTHESIS LIPOPROTEIN APBE"/>
    <property type="match status" value="1"/>
</dbReference>
<accession>A0A939INW1</accession>
<comment type="cofactor">
    <cofactor evidence="1">
        <name>Mg(2+)</name>
        <dbReference type="ChEBI" id="CHEBI:18420"/>
    </cofactor>
</comment>
<evidence type="ECO:0000256" key="6">
    <source>
        <dbReference type="ARBA" id="ARBA00022679"/>
    </source>
</evidence>
<evidence type="ECO:0000256" key="5">
    <source>
        <dbReference type="ARBA" id="ARBA00022630"/>
    </source>
</evidence>
<dbReference type="InterPro" id="IPR003374">
    <property type="entry name" value="ApbE-like_sf"/>
</dbReference>
<gene>
    <name evidence="12" type="ORF">J0A66_16220</name>
</gene>
<evidence type="ECO:0000256" key="4">
    <source>
        <dbReference type="ARBA" id="ARBA00016337"/>
    </source>
</evidence>
<evidence type="ECO:0000256" key="9">
    <source>
        <dbReference type="ARBA" id="ARBA00022842"/>
    </source>
</evidence>
<comment type="caution">
    <text evidence="12">The sequence shown here is derived from an EMBL/GenBank/DDBJ whole genome shotgun (WGS) entry which is preliminary data.</text>
</comment>
<reference evidence="12" key="1">
    <citation type="submission" date="2021-03" db="EMBL/GenBank/DDBJ databases">
        <title>novel species isolated from a fishpond in China.</title>
        <authorList>
            <person name="Lu H."/>
            <person name="Cai Z."/>
        </authorList>
    </citation>
    <scope>NUCLEOTIDE SEQUENCE</scope>
    <source>
        <strain evidence="12">JCM 30855</strain>
    </source>
</reference>
<evidence type="ECO:0000256" key="8">
    <source>
        <dbReference type="ARBA" id="ARBA00022827"/>
    </source>
</evidence>
<dbReference type="SUPFAM" id="SSF143631">
    <property type="entry name" value="ApbE-like"/>
    <property type="match status" value="1"/>
</dbReference>
<organism evidence="12 13">
    <name type="scientific">Bowmanella dokdonensis</name>
    <dbReference type="NCBI Taxonomy" id="751969"/>
    <lineage>
        <taxon>Bacteria</taxon>
        <taxon>Pseudomonadati</taxon>
        <taxon>Pseudomonadota</taxon>
        <taxon>Gammaproteobacteria</taxon>
        <taxon>Alteromonadales</taxon>
        <taxon>Alteromonadaceae</taxon>
        <taxon>Bowmanella</taxon>
    </lineage>
</organism>
<comment type="similarity">
    <text evidence="2">Belongs to the ApbE family.</text>
</comment>
<dbReference type="RefSeq" id="WP_206574893.1">
    <property type="nucleotide sequence ID" value="NZ_JAFKCV010000010.1"/>
</dbReference>
<dbReference type="Gene3D" id="3.10.520.10">
    <property type="entry name" value="ApbE-like domains"/>
    <property type="match status" value="1"/>
</dbReference>
<proteinExistence type="inferred from homology"/>
<comment type="catalytic activity">
    <reaction evidence="11">
        <text>L-threonyl-[protein] + FAD = FMN-L-threonyl-[protein] + AMP + H(+)</text>
        <dbReference type="Rhea" id="RHEA:36847"/>
        <dbReference type="Rhea" id="RHEA-COMP:11060"/>
        <dbReference type="Rhea" id="RHEA-COMP:11061"/>
        <dbReference type="ChEBI" id="CHEBI:15378"/>
        <dbReference type="ChEBI" id="CHEBI:30013"/>
        <dbReference type="ChEBI" id="CHEBI:57692"/>
        <dbReference type="ChEBI" id="CHEBI:74257"/>
        <dbReference type="ChEBI" id="CHEBI:456215"/>
        <dbReference type="EC" id="2.7.1.180"/>
    </reaction>
</comment>
<evidence type="ECO:0000256" key="7">
    <source>
        <dbReference type="ARBA" id="ARBA00022723"/>
    </source>
</evidence>
<keyword evidence="13" id="KW-1185">Reference proteome</keyword>
<name>A0A939INW1_9ALTE</name>
<keyword evidence="7" id="KW-0479">Metal-binding</keyword>
<dbReference type="Pfam" id="PF02424">
    <property type="entry name" value="ApbE"/>
    <property type="match status" value="1"/>
</dbReference>
<dbReference type="EC" id="2.7.1.180" evidence="3"/>
<dbReference type="PANTHER" id="PTHR30040:SF2">
    <property type="entry name" value="FAD:PROTEIN FMN TRANSFERASE"/>
    <property type="match status" value="1"/>
</dbReference>
<sequence length="277" mass="29966">MIVRRVRPLLGTFVEVGFETIEQAGSASCLAQAFSAIGQIETLLNGHAPDSELTQLNRRPGDWLPLHHHTRRVLRLGAILGRLSGDRFNMTVGGELTRKGRLPCYVSHPYLDRGCHTDIEFRHNQVRLRRPVLLTLDGIAKGYAVDRAVCALKQAGITRGWVNAGGDMRVFGQQRLSVHIRGLDGYHSPVGLSSGAVASSRLSKHWIADFPATLITATDSPVTGDDIITVWARFTWRADALTKVAAGLDAASAKEIIGQLKGKIVNAGTTAPDVPVG</sequence>
<keyword evidence="6 12" id="KW-0808">Transferase</keyword>
<dbReference type="AlphaFoldDB" id="A0A939INW1"/>